<dbReference type="PANTHER" id="PTHR11842">
    <property type="entry name" value="MITOTIC SPINDLE ASSEMBLY CHECKPOINT PROTEIN MAD2"/>
    <property type="match status" value="1"/>
</dbReference>
<proteinExistence type="predicted"/>
<organism evidence="2">
    <name type="scientific">Cyclophora tenuis</name>
    <name type="common">Marine diatom</name>
    <dbReference type="NCBI Taxonomy" id="216820"/>
    <lineage>
        <taxon>Eukaryota</taxon>
        <taxon>Sar</taxon>
        <taxon>Stramenopiles</taxon>
        <taxon>Ochrophyta</taxon>
        <taxon>Bacillariophyta</taxon>
        <taxon>Fragilariophyceae</taxon>
        <taxon>Fragilariophycidae</taxon>
        <taxon>Cyclophorales</taxon>
        <taxon>Cyclophoraceae</taxon>
        <taxon>Cyclophora</taxon>
    </lineage>
</organism>
<gene>
    <name evidence="2" type="ORF">CTEN0397_LOCUS10742</name>
</gene>
<evidence type="ECO:0000259" key="1">
    <source>
        <dbReference type="PROSITE" id="PS50815"/>
    </source>
</evidence>
<evidence type="ECO:0000313" key="2">
    <source>
        <dbReference type="EMBL" id="CAD8939678.1"/>
    </source>
</evidence>
<dbReference type="Gene3D" id="3.30.900.10">
    <property type="entry name" value="HORMA domain"/>
    <property type="match status" value="1"/>
</dbReference>
<dbReference type="GO" id="GO:0016035">
    <property type="term" value="C:zeta DNA polymerase complex"/>
    <property type="evidence" value="ECO:0007669"/>
    <property type="project" value="TreeGrafter"/>
</dbReference>
<dbReference type="SUPFAM" id="SSF56019">
    <property type="entry name" value="The spindle assembly checkpoint protein mad2"/>
    <property type="match status" value="1"/>
</dbReference>
<protein>
    <recommendedName>
        <fullName evidence="1">HORMA domain-containing protein</fullName>
    </recommendedName>
</protein>
<dbReference type="InterPro" id="IPR045091">
    <property type="entry name" value="Mad2-like"/>
</dbReference>
<reference evidence="2" key="1">
    <citation type="submission" date="2021-01" db="EMBL/GenBank/DDBJ databases">
        <authorList>
            <person name="Corre E."/>
            <person name="Pelletier E."/>
            <person name="Niang G."/>
            <person name="Scheremetjew M."/>
            <person name="Finn R."/>
            <person name="Kale V."/>
            <person name="Holt S."/>
            <person name="Cochrane G."/>
            <person name="Meng A."/>
            <person name="Brown T."/>
            <person name="Cohen L."/>
        </authorList>
    </citation>
    <scope>NUCLEOTIDE SEQUENCE</scope>
    <source>
        <strain evidence="2">ECT3854</strain>
    </source>
</reference>
<dbReference type="EMBL" id="HBFW01016772">
    <property type="protein sequence ID" value="CAD8939678.1"/>
    <property type="molecule type" value="Transcribed_RNA"/>
</dbReference>
<feature type="domain" description="HORMA" evidence="1">
    <location>
        <begin position="3"/>
        <end position="223"/>
    </location>
</feature>
<dbReference type="PROSITE" id="PS50815">
    <property type="entry name" value="HORMA"/>
    <property type="match status" value="1"/>
</dbReference>
<name>A0A7S1D6Q8_CYCTE</name>
<dbReference type="InterPro" id="IPR036570">
    <property type="entry name" value="HORMA_dom_sf"/>
</dbReference>
<accession>A0A7S1D6Q8</accession>
<dbReference type="PANTHER" id="PTHR11842:SF10">
    <property type="entry name" value="MITOTIC SPINDLE ASSEMBLY CHECKPOINT PROTEIN MAD2B"/>
    <property type="match status" value="1"/>
</dbReference>
<sequence length="223" mass="25074">MPTATEALLLAALEAVCHEILHVRRLYPLDSFTGATVLGGCSIHVSRHPRVVEYIAETMEMVVQAMLAGMANQISITLRNNRVKDNPIISETYTLQFGNNLPDLCKGGSNHEQQKLLADMERCWRNILLSIIGLGGTKDTTRQPWGEDATFQISFQTELPLLSSEKSTLLQQQLSSKSWCATDESETNQEQHVELQKNPQRRYRPIHRGTVGDLLIEFAMILE</sequence>
<dbReference type="AlphaFoldDB" id="A0A7S1D6Q8"/>
<dbReference type="InterPro" id="IPR003511">
    <property type="entry name" value="HORMA_dom"/>
</dbReference>